<reference evidence="1 2" key="1">
    <citation type="journal article" date="2019" name="Sci. Rep.">
        <title>Orb-weaving spider Araneus ventricosus genome elucidates the spidroin gene catalogue.</title>
        <authorList>
            <person name="Kono N."/>
            <person name="Nakamura H."/>
            <person name="Ohtoshi R."/>
            <person name="Moran D.A.P."/>
            <person name="Shinohara A."/>
            <person name="Yoshida Y."/>
            <person name="Fujiwara M."/>
            <person name="Mori M."/>
            <person name="Tomita M."/>
            <person name="Arakawa K."/>
        </authorList>
    </citation>
    <scope>NUCLEOTIDE SEQUENCE [LARGE SCALE GENOMIC DNA]</scope>
</reference>
<comment type="caution">
    <text evidence="1">The sequence shown here is derived from an EMBL/GenBank/DDBJ whole genome shotgun (WGS) entry which is preliminary data.</text>
</comment>
<dbReference type="AlphaFoldDB" id="A0A4Y2BMJ8"/>
<dbReference type="Proteomes" id="UP000499080">
    <property type="component" value="Unassembled WGS sequence"/>
</dbReference>
<evidence type="ECO:0000313" key="2">
    <source>
        <dbReference type="Proteomes" id="UP000499080"/>
    </source>
</evidence>
<name>A0A4Y2BMJ8_ARAVE</name>
<organism evidence="1 2">
    <name type="scientific">Araneus ventricosus</name>
    <name type="common">Orbweaver spider</name>
    <name type="synonym">Epeira ventricosa</name>
    <dbReference type="NCBI Taxonomy" id="182803"/>
    <lineage>
        <taxon>Eukaryota</taxon>
        <taxon>Metazoa</taxon>
        <taxon>Ecdysozoa</taxon>
        <taxon>Arthropoda</taxon>
        <taxon>Chelicerata</taxon>
        <taxon>Arachnida</taxon>
        <taxon>Araneae</taxon>
        <taxon>Araneomorphae</taxon>
        <taxon>Entelegynae</taxon>
        <taxon>Araneoidea</taxon>
        <taxon>Araneidae</taxon>
        <taxon>Araneus</taxon>
    </lineage>
</organism>
<proteinExistence type="predicted"/>
<gene>
    <name evidence="1" type="ORF">AVEN_47745_1</name>
</gene>
<evidence type="ECO:0000313" key="1">
    <source>
        <dbReference type="EMBL" id="GBL92829.1"/>
    </source>
</evidence>
<sequence length="91" mass="10218">MGIETNGMSKLPVLFKCILYAHLKLHLMENTDLLSILEDCSLLIGWPDLCAIYRRLRNSPNSELPIVAWSNYHINLPVSALACVSELLPNP</sequence>
<protein>
    <submittedName>
        <fullName evidence="1">Uncharacterized protein</fullName>
    </submittedName>
</protein>
<accession>A0A4Y2BMJ8</accession>
<dbReference type="EMBL" id="BGPR01083791">
    <property type="protein sequence ID" value="GBL92829.1"/>
    <property type="molecule type" value="Genomic_DNA"/>
</dbReference>
<keyword evidence="2" id="KW-1185">Reference proteome</keyword>